<keyword evidence="7" id="KW-0804">Transcription</keyword>
<evidence type="ECO:0000256" key="9">
    <source>
        <dbReference type="PROSITE-ProRule" id="PRU01091"/>
    </source>
</evidence>
<protein>
    <submittedName>
        <fullName evidence="12">DNA-binding response regulator</fullName>
    </submittedName>
</protein>
<dbReference type="SUPFAM" id="SSF46894">
    <property type="entry name" value="C-terminal effector domain of the bipartite response regulators"/>
    <property type="match status" value="1"/>
</dbReference>
<dbReference type="GO" id="GO:0005829">
    <property type="term" value="C:cytosol"/>
    <property type="evidence" value="ECO:0007669"/>
    <property type="project" value="TreeGrafter"/>
</dbReference>
<keyword evidence="3 8" id="KW-0597">Phosphoprotein</keyword>
<evidence type="ECO:0000259" key="10">
    <source>
        <dbReference type="PROSITE" id="PS50110"/>
    </source>
</evidence>
<evidence type="ECO:0000313" key="12">
    <source>
        <dbReference type="EMBL" id="KTC93795.1"/>
    </source>
</evidence>
<comment type="caution">
    <text evidence="12">The sequence shown here is derived from an EMBL/GenBank/DDBJ whole genome shotgun (WGS) entry which is preliminary data.</text>
</comment>
<dbReference type="PANTHER" id="PTHR48111">
    <property type="entry name" value="REGULATOR OF RPOS"/>
    <property type="match status" value="1"/>
</dbReference>
<dbReference type="Gene3D" id="6.10.250.690">
    <property type="match status" value="1"/>
</dbReference>
<dbReference type="GO" id="GO:0000156">
    <property type="term" value="F:phosphorelay response regulator activity"/>
    <property type="evidence" value="ECO:0007669"/>
    <property type="project" value="TreeGrafter"/>
</dbReference>
<reference evidence="12 13" key="1">
    <citation type="submission" date="2015-11" db="EMBL/GenBank/DDBJ databases">
        <title>Genomic analysis of 38 Legionella species identifies large and diverse effector repertoires.</title>
        <authorList>
            <person name="Burstein D."/>
            <person name="Amaro F."/>
            <person name="Zusman T."/>
            <person name="Lifshitz Z."/>
            <person name="Cohen O."/>
            <person name="Gilbert J.A."/>
            <person name="Pupko T."/>
            <person name="Shuman H.A."/>
            <person name="Segal G."/>
        </authorList>
    </citation>
    <scope>NUCLEOTIDE SEQUENCE [LARGE SCALE GENOMIC DNA]</scope>
    <source>
        <strain evidence="12 13">ATCC 700990</strain>
    </source>
</reference>
<keyword evidence="4" id="KW-0902">Two-component regulatory system</keyword>
<dbReference type="PROSITE" id="PS51755">
    <property type="entry name" value="OMPR_PHOB"/>
    <property type="match status" value="1"/>
</dbReference>
<accession>A0A0W0TDW7</accession>
<dbReference type="SMART" id="SM00862">
    <property type="entry name" value="Trans_reg_C"/>
    <property type="match status" value="1"/>
</dbReference>
<keyword evidence="6 9" id="KW-0238">DNA-binding</keyword>
<dbReference type="AlphaFoldDB" id="A0A0W0TDW7"/>
<keyword evidence="2" id="KW-0963">Cytoplasm</keyword>
<dbReference type="PROSITE" id="PS50110">
    <property type="entry name" value="RESPONSE_REGULATORY"/>
    <property type="match status" value="1"/>
</dbReference>
<dbReference type="InterPro" id="IPR016032">
    <property type="entry name" value="Sig_transdc_resp-reg_C-effctor"/>
</dbReference>
<dbReference type="EMBL" id="LNXY01000001">
    <property type="protein sequence ID" value="KTC93795.1"/>
    <property type="molecule type" value="Genomic_DNA"/>
</dbReference>
<dbReference type="InterPro" id="IPR001789">
    <property type="entry name" value="Sig_transdc_resp-reg_receiver"/>
</dbReference>
<evidence type="ECO:0000313" key="13">
    <source>
        <dbReference type="Proteomes" id="UP000054736"/>
    </source>
</evidence>
<dbReference type="GO" id="GO:0032993">
    <property type="term" value="C:protein-DNA complex"/>
    <property type="evidence" value="ECO:0007669"/>
    <property type="project" value="TreeGrafter"/>
</dbReference>
<dbReference type="CDD" id="cd17624">
    <property type="entry name" value="REC_OmpR_PmrA-like"/>
    <property type="match status" value="1"/>
</dbReference>
<dbReference type="GO" id="GO:0000976">
    <property type="term" value="F:transcription cis-regulatory region binding"/>
    <property type="evidence" value="ECO:0007669"/>
    <property type="project" value="TreeGrafter"/>
</dbReference>
<feature type="DNA-binding region" description="OmpR/PhoB-type" evidence="9">
    <location>
        <begin position="124"/>
        <end position="218"/>
    </location>
</feature>
<evidence type="ECO:0000256" key="7">
    <source>
        <dbReference type="ARBA" id="ARBA00023163"/>
    </source>
</evidence>
<dbReference type="SMART" id="SM00448">
    <property type="entry name" value="REC"/>
    <property type="match status" value="1"/>
</dbReference>
<dbReference type="Pfam" id="PF00486">
    <property type="entry name" value="Trans_reg_C"/>
    <property type="match status" value="1"/>
</dbReference>
<dbReference type="CDD" id="cd00383">
    <property type="entry name" value="trans_reg_C"/>
    <property type="match status" value="1"/>
</dbReference>
<keyword evidence="13" id="KW-1185">Reference proteome</keyword>
<dbReference type="Gene3D" id="1.10.10.10">
    <property type="entry name" value="Winged helix-like DNA-binding domain superfamily/Winged helix DNA-binding domain"/>
    <property type="match status" value="1"/>
</dbReference>
<sequence length="225" mass="25193">MRLLLVEDDELLGDAVKAGLTQFGYIVDWLRDGEAARAAVKSESFELIILDLGLPKLSGLGFLQAIRHDGNATPVIILTARETVEDRIKGLDCGADDYMTKPFDLNELSARVRALVRRSQGRADSVLQYRNVTLDPAAHSVYVDDVIVNVPRREFALLQKLLENSGQVLSREQLMQSIYGWDEDVDSNALEVHIHNLRKKLNANFIRTIRGVGYMAEKNESNSVQ</sequence>
<dbReference type="InterPro" id="IPR001867">
    <property type="entry name" value="OmpR/PhoB-type_DNA-bd"/>
</dbReference>
<evidence type="ECO:0000256" key="5">
    <source>
        <dbReference type="ARBA" id="ARBA00023015"/>
    </source>
</evidence>
<dbReference type="PANTHER" id="PTHR48111:SF35">
    <property type="entry name" value="TRANSCRIPTIONAL REGULATORY PROTEIN QSEB"/>
    <property type="match status" value="1"/>
</dbReference>
<dbReference type="Gene3D" id="3.40.50.2300">
    <property type="match status" value="1"/>
</dbReference>
<organism evidence="12 13">
    <name type="scientific">Legionella drozanskii LLAP-1</name>
    <dbReference type="NCBI Taxonomy" id="1212489"/>
    <lineage>
        <taxon>Bacteria</taxon>
        <taxon>Pseudomonadati</taxon>
        <taxon>Pseudomonadota</taxon>
        <taxon>Gammaproteobacteria</taxon>
        <taxon>Legionellales</taxon>
        <taxon>Legionellaceae</taxon>
        <taxon>Legionella</taxon>
    </lineage>
</organism>
<feature type="modified residue" description="4-aspartylphosphate" evidence="8">
    <location>
        <position position="51"/>
    </location>
</feature>
<evidence type="ECO:0000256" key="4">
    <source>
        <dbReference type="ARBA" id="ARBA00023012"/>
    </source>
</evidence>
<dbReference type="SUPFAM" id="SSF52172">
    <property type="entry name" value="CheY-like"/>
    <property type="match status" value="1"/>
</dbReference>
<dbReference type="PATRIC" id="fig|1212489.4.peg.146"/>
<comment type="subcellular location">
    <subcellularLocation>
        <location evidence="1">Cytoplasm</location>
    </subcellularLocation>
</comment>
<dbReference type="RefSeq" id="WP_058494505.1">
    <property type="nucleotide sequence ID" value="NZ_CAAAIU010000006.1"/>
</dbReference>
<dbReference type="InterPro" id="IPR039420">
    <property type="entry name" value="WalR-like"/>
</dbReference>
<dbReference type="Pfam" id="PF00072">
    <property type="entry name" value="Response_reg"/>
    <property type="match status" value="1"/>
</dbReference>
<evidence type="ECO:0000256" key="6">
    <source>
        <dbReference type="ARBA" id="ARBA00023125"/>
    </source>
</evidence>
<feature type="domain" description="Response regulatory" evidence="10">
    <location>
        <begin position="2"/>
        <end position="116"/>
    </location>
</feature>
<evidence type="ECO:0000256" key="2">
    <source>
        <dbReference type="ARBA" id="ARBA00022490"/>
    </source>
</evidence>
<evidence type="ECO:0000256" key="3">
    <source>
        <dbReference type="ARBA" id="ARBA00022553"/>
    </source>
</evidence>
<dbReference type="STRING" id="1212489.Ldro_0145"/>
<proteinExistence type="predicted"/>
<dbReference type="GO" id="GO:0006355">
    <property type="term" value="P:regulation of DNA-templated transcription"/>
    <property type="evidence" value="ECO:0007669"/>
    <property type="project" value="InterPro"/>
</dbReference>
<gene>
    <name evidence="12" type="primary">lrpR</name>
    <name evidence="12" type="ORF">Ldro_0145</name>
</gene>
<keyword evidence="5" id="KW-0805">Transcription regulation</keyword>
<evidence type="ECO:0000256" key="8">
    <source>
        <dbReference type="PROSITE-ProRule" id="PRU00169"/>
    </source>
</evidence>
<name>A0A0W0TDW7_9GAMM</name>
<feature type="domain" description="OmpR/PhoB-type" evidence="11">
    <location>
        <begin position="124"/>
        <end position="218"/>
    </location>
</feature>
<dbReference type="OrthoDB" id="9802426at2"/>
<evidence type="ECO:0000256" key="1">
    <source>
        <dbReference type="ARBA" id="ARBA00004496"/>
    </source>
</evidence>
<dbReference type="InterPro" id="IPR011006">
    <property type="entry name" value="CheY-like_superfamily"/>
</dbReference>
<evidence type="ECO:0000259" key="11">
    <source>
        <dbReference type="PROSITE" id="PS51755"/>
    </source>
</evidence>
<dbReference type="FunFam" id="3.40.50.2300:FF:000002">
    <property type="entry name" value="DNA-binding response regulator PhoP"/>
    <property type="match status" value="1"/>
</dbReference>
<dbReference type="InterPro" id="IPR036388">
    <property type="entry name" value="WH-like_DNA-bd_sf"/>
</dbReference>
<dbReference type="Proteomes" id="UP000054736">
    <property type="component" value="Unassembled WGS sequence"/>
</dbReference>